<dbReference type="Proteomes" id="UP000277928">
    <property type="component" value="Unassembled WGS sequence"/>
</dbReference>
<dbReference type="EMBL" id="UYRX01000747">
    <property type="protein sequence ID" value="VDK85917.1"/>
    <property type="molecule type" value="Genomic_DNA"/>
</dbReference>
<proteinExistence type="predicted"/>
<gene>
    <name evidence="2" type="ORF">NLS_LOCUS7358</name>
</gene>
<feature type="non-terminal residue" evidence="2">
    <location>
        <position position="122"/>
    </location>
</feature>
<keyword evidence="1" id="KW-0812">Transmembrane</keyword>
<evidence type="ECO:0000313" key="3">
    <source>
        <dbReference type="Proteomes" id="UP000277928"/>
    </source>
</evidence>
<reference evidence="2 3" key="1">
    <citation type="submission" date="2018-08" db="EMBL/GenBank/DDBJ databases">
        <authorList>
            <person name="Laetsch R D."/>
            <person name="Stevens L."/>
            <person name="Kumar S."/>
            <person name="Blaxter L. M."/>
        </authorList>
    </citation>
    <scope>NUCLEOTIDE SEQUENCE [LARGE SCALE GENOMIC DNA]</scope>
</reference>
<evidence type="ECO:0000313" key="2">
    <source>
        <dbReference type="EMBL" id="VDK85917.1"/>
    </source>
</evidence>
<evidence type="ECO:0000256" key="1">
    <source>
        <dbReference type="SAM" id="Phobius"/>
    </source>
</evidence>
<name>A0A3P6TL64_LITSI</name>
<dbReference type="AlphaFoldDB" id="A0A3P6TL64"/>
<sequence length="122" mass="13488">MKPYTVVREKGISNIGTFLCLLSGKAGAIIDYMYFRILRPMWSLPPAAAPIHDHAEDCGNRTVCPQLAPEDVHHNERKVGRAPQIGPGWVRKRPIAHAVFHGSGLLLPDPVLRLLFSEVSQA</sequence>
<protein>
    <submittedName>
        <fullName evidence="2">Uncharacterized protein</fullName>
    </submittedName>
</protein>
<accession>A0A3P6TL64</accession>
<organism evidence="2 3">
    <name type="scientific">Litomosoides sigmodontis</name>
    <name type="common">Filarial nematode worm</name>
    <dbReference type="NCBI Taxonomy" id="42156"/>
    <lineage>
        <taxon>Eukaryota</taxon>
        <taxon>Metazoa</taxon>
        <taxon>Ecdysozoa</taxon>
        <taxon>Nematoda</taxon>
        <taxon>Chromadorea</taxon>
        <taxon>Rhabditida</taxon>
        <taxon>Spirurina</taxon>
        <taxon>Spiruromorpha</taxon>
        <taxon>Filarioidea</taxon>
        <taxon>Onchocercidae</taxon>
        <taxon>Litomosoides</taxon>
    </lineage>
</organism>
<keyword evidence="1" id="KW-0472">Membrane</keyword>
<feature type="transmembrane region" description="Helical" evidence="1">
    <location>
        <begin position="12"/>
        <end position="35"/>
    </location>
</feature>
<keyword evidence="1" id="KW-1133">Transmembrane helix</keyword>
<keyword evidence="3" id="KW-1185">Reference proteome</keyword>